<dbReference type="InterPro" id="IPR044135">
    <property type="entry name" value="Met-tRNA-FMT_C"/>
</dbReference>
<gene>
    <name evidence="5" type="primary">fmt</name>
    <name evidence="8" type="ORF">DRJ04_03060</name>
</gene>
<comment type="catalytic activity">
    <reaction evidence="5">
        <text>L-methionyl-tRNA(fMet) + (6R)-10-formyltetrahydrofolate = N-formyl-L-methionyl-tRNA(fMet) + (6S)-5,6,7,8-tetrahydrofolate + H(+)</text>
        <dbReference type="Rhea" id="RHEA:24380"/>
        <dbReference type="Rhea" id="RHEA-COMP:9952"/>
        <dbReference type="Rhea" id="RHEA-COMP:9953"/>
        <dbReference type="ChEBI" id="CHEBI:15378"/>
        <dbReference type="ChEBI" id="CHEBI:57453"/>
        <dbReference type="ChEBI" id="CHEBI:78530"/>
        <dbReference type="ChEBI" id="CHEBI:78844"/>
        <dbReference type="ChEBI" id="CHEBI:195366"/>
        <dbReference type="EC" id="2.1.2.9"/>
    </reaction>
</comment>
<dbReference type="EMBL" id="QMQA01000062">
    <property type="protein sequence ID" value="RLE14067.1"/>
    <property type="molecule type" value="Genomic_DNA"/>
</dbReference>
<dbReference type="GO" id="GO:0004479">
    <property type="term" value="F:methionyl-tRNA formyltransferase activity"/>
    <property type="evidence" value="ECO:0007669"/>
    <property type="project" value="UniProtKB-UniRule"/>
</dbReference>
<dbReference type="EC" id="2.1.2.9" evidence="2 5"/>
<sequence>MSQHPILGNLTLGMAGLPGEDPKYSGGFPRERKTQKFFLSQRSRVLKKEKLSVVFMGTPEFACPSLDKLIEEEKVVAVVTQPDRPAGRGRKIRPSAVKLAASERNIPVYQPENLKDPDFLKKINLLQPDLIVVVAFGRLLPGIMLNIPRIFSINLHPSLLPKYRGPAPVPWAIIKGESQTGVTVQKMKEKVDEGEIILQRKISINPEDTCGILNKKLSYLGSQTLIEAIKLIKQGKAKLKPQQGKTSYAPKITKKMGKINWRASAWEIHNLVRGLNPAPGAFTTFPREGKSCRIKIWKTAVLENSPYGEESQPGTVVKIQKETGFVVKTGGGALLVKEVQLPGKPRINAYDFIKGYRIREGFLLGG</sequence>
<evidence type="ECO:0000256" key="4">
    <source>
        <dbReference type="ARBA" id="ARBA00022917"/>
    </source>
</evidence>
<evidence type="ECO:0000256" key="5">
    <source>
        <dbReference type="HAMAP-Rule" id="MF_00182"/>
    </source>
</evidence>
<feature type="domain" description="Formyl transferase N-terminal" evidence="6">
    <location>
        <begin position="53"/>
        <end position="229"/>
    </location>
</feature>
<evidence type="ECO:0000256" key="1">
    <source>
        <dbReference type="ARBA" id="ARBA00010699"/>
    </source>
</evidence>
<accession>A0A662DHS1</accession>
<evidence type="ECO:0000313" key="8">
    <source>
        <dbReference type="EMBL" id="RLE14067.1"/>
    </source>
</evidence>
<dbReference type="InterPro" id="IPR041711">
    <property type="entry name" value="Met-tRNA-FMT_N"/>
</dbReference>
<organism evidence="8 9">
    <name type="scientific">Aerophobetes bacterium</name>
    <dbReference type="NCBI Taxonomy" id="2030807"/>
    <lineage>
        <taxon>Bacteria</taxon>
        <taxon>Candidatus Aerophobota</taxon>
    </lineage>
</organism>
<dbReference type="AlphaFoldDB" id="A0A662DHS1"/>
<evidence type="ECO:0000313" key="9">
    <source>
        <dbReference type="Proteomes" id="UP000280417"/>
    </source>
</evidence>
<keyword evidence="4 5" id="KW-0648">Protein biosynthesis</keyword>
<comment type="caution">
    <text evidence="8">The sequence shown here is derived from an EMBL/GenBank/DDBJ whole genome shotgun (WGS) entry which is preliminary data.</text>
</comment>
<evidence type="ECO:0000259" key="6">
    <source>
        <dbReference type="Pfam" id="PF00551"/>
    </source>
</evidence>
<dbReference type="InterPro" id="IPR002376">
    <property type="entry name" value="Formyl_transf_N"/>
</dbReference>
<dbReference type="PANTHER" id="PTHR11138:SF5">
    <property type="entry name" value="METHIONYL-TRNA FORMYLTRANSFERASE, MITOCHONDRIAL"/>
    <property type="match status" value="1"/>
</dbReference>
<dbReference type="SUPFAM" id="SSF53328">
    <property type="entry name" value="Formyltransferase"/>
    <property type="match status" value="1"/>
</dbReference>
<evidence type="ECO:0000259" key="7">
    <source>
        <dbReference type="Pfam" id="PF02911"/>
    </source>
</evidence>
<dbReference type="InterPro" id="IPR005793">
    <property type="entry name" value="Formyl_trans_C"/>
</dbReference>
<keyword evidence="3 5" id="KW-0808">Transferase</keyword>
<feature type="binding site" evidence="5">
    <location>
        <begin position="158"/>
        <end position="161"/>
    </location>
    <ligand>
        <name>(6S)-5,6,7,8-tetrahydrofolate</name>
        <dbReference type="ChEBI" id="CHEBI:57453"/>
    </ligand>
</feature>
<reference evidence="8 9" key="1">
    <citation type="submission" date="2018-06" db="EMBL/GenBank/DDBJ databases">
        <title>Extensive metabolic versatility and redundancy in microbially diverse, dynamic hydrothermal sediments.</title>
        <authorList>
            <person name="Dombrowski N."/>
            <person name="Teske A."/>
            <person name="Baker B.J."/>
        </authorList>
    </citation>
    <scope>NUCLEOTIDE SEQUENCE [LARGE SCALE GENOMIC DNA]</scope>
    <source>
        <strain evidence="8">B3_G15</strain>
    </source>
</reference>
<dbReference type="CDD" id="cd08704">
    <property type="entry name" value="Met_tRNA_FMT_C"/>
    <property type="match status" value="1"/>
</dbReference>
<comment type="function">
    <text evidence="5">Attaches a formyl group to the free amino group of methionyl-tRNA(fMet). The formyl group appears to play a dual role in the initiator identity of N-formylmethionyl-tRNA by promoting its recognition by IF2 and preventing the misappropriation of this tRNA by the elongation apparatus.</text>
</comment>
<protein>
    <recommendedName>
        <fullName evidence="2 5">Methionyl-tRNA formyltransferase</fullName>
        <ecNumber evidence="2 5">2.1.2.9</ecNumber>
    </recommendedName>
</protein>
<dbReference type="NCBIfam" id="TIGR00460">
    <property type="entry name" value="fmt"/>
    <property type="match status" value="1"/>
</dbReference>
<dbReference type="Gene3D" id="3.40.50.12230">
    <property type="match status" value="1"/>
</dbReference>
<name>A0A662DHS1_UNCAE</name>
<dbReference type="Pfam" id="PF00551">
    <property type="entry name" value="Formyl_trans_N"/>
    <property type="match status" value="1"/>
</dbReference>
<dbReference type="HAMAP" id="MF_00182">
    <property type="entry name" value="Formyl_trans"/>
    <property type="match status" value="1"/>
</dbReference>
<feature type="domain" description="Formyl transferase C-terminal" evidence="7">
    <location>
        <begin position="251"/>
        <end position="357"/>
    </location>
</feature>
<dbReference type="InterPro" id="IPR011034">
    <property type="entry name" value="Formyl_transferase-like_C_sf"/>
</dbReference>
<dbReference type="GO" id="GO:0005829">
    <property type="term" value="C:cytosol"/>
    <property type="evidence" value="ECO:0007669"/>
    <property type="project" value="TreeGrafter"/>
</dbReference>
<dbReference type="PROSITE" id="PS00373">
    <property type="entry name" value="GART"/>
    <property type="match status" value="1"/>
</dbReference>
<evidence type="ECO:0000256" key="3">
    <source>
        <dbReference type="ARBA" id="ARBA00022679"/>
    </source>
</evidence>
<comment type="similarity">
    <text evidence="1 5">Belongs to the Fmt family.</text>
</comment>
<dbReference type="Proteomes" id="UP000280417">
    <property type="component" value="Unassembled WGS sequence"/>
</dbReference>
<dbReference type="SUPFAM" id="SSF50486">
    <property type="entry name" value="FMT C-terminal domain-like"/>
    <property type="match status" value="1"/>
</dbReference>
<dbReference type="InterPro" id="IPR005794">
    <property type="entry name" value="Fmt"/>
</dbReference>
<dbReference type="Pfam" id="PF02911">
    <property type="entry name" value="Formyl_trans_C"/>
    <property type="match status" value="1"/>
</dbReference>
<dbReference type="CDD" id="cd08646">
    <property type="entry name" value="FMT_core_Met-tRNA-FMT_N"/>
    <property type="match status" value="1"/>
</dbReference>
<proteinExistence type="inferred from homology"/>
<evidence type="ECO:0000256" key="2">
    <source>
        <dbReference type="ARBA" id="ARBA00012261"/>
    </source>
</evidence>
<dbReference type="InterPro" id="IPR001555">
    <property type="entry name" value="GART_AS"/>
</dbReference>
<dbReference type="InterPro" id="IPR036477">
    <property type="entry name" value="Formyl_transf_N_sf"/>
</dbReference>
<dbReference type="PANTHER" id="PTHR11138">
    <property type="entry name" value="METHIONYL-TRNA FORMYLTRANSFERASE"/>
    <property type="match status" value="1"/>
</dbReference>